<comment type="subcellular location">
    <subcellularLocation>
        <location evidence="1">Nucleus</location>
    </subcellularLocation>
</comment>
<evidence type="ECO:0000313" key="6">
    <source>
        <dbReference type="Proteomes" id="UP000800040"/>
    </source>
</evidence>
<evidence type="ECO:0000256" key="1">
    <source>
        <dbReference type="ARBA" id="ARBA00004123"/>
    </source>
</evidence>
<dbReference type="PANTHER" id="PTHR31001:SF85">
    <property type="entry name" value="ZN(II)2CYS6 TRANSCRIPTION FACTOR (EUROFUNG)"/>
    <property type="match status" value="1"/>
</dbReference>
<feature type="region of interest" description="Disordered" evidence="3">
    <location>
        <begin position="442"/>
        <end position="497"/>
    </location>
</feature>
<dbReference type="GO" id="GO:0008270">
    <property type="term" value="F:zinc ion binding"/>
    <property type="evidence" value="ECO:0007669"/>
    <property type="project" value="InterPro"/>
</dbReference>
<dbReference type="GO" id="GO:0005634">
    <property type="term" value="C:nucleus"/>
    <property type="evidence" value="ECO:0007669"/>
    <property type="project" value="UniProtKB-SubCell"/>
</dbReference>
<dbReference type="OrthoDB" id="2269373at2759"/>
<reference evidence="5" key="1">
    <citation type="submission" date="2020-01" db="EMBL/GenBank/DDBJ databases">
        <authorList>
            <consortium name="DOE Joint Genome Institute"/>
            <person name="Haridas S."/>
            <person name="Albert R."/>
            <person name="Binder M."/>
            <person name="Bloem J."/>
            <person name="Labutti K."/>
            <person name="Salamov A."/>
            <person name="Andreopoulos B."/>
            <person name="Baker S.E."/>
            <person name="Barry K."/>
            <person name="Bills G."/>
            <person name="Bluhm B.H."/>
            <person name="Cannon C."/>
            <person name="Castanera R."/>
            <person name="Culley D.E."/>
            <person name="Daum C."/>
            <person name="Ezra D."/>
            <person name="Gonzalez J.B."/>
            <person name="Henrissat B."/>
            <person name="Kuo A."/>
            <person name="Liang C."/>
            <person name="Lipzen A."/>
            <person name="Lutzoni F."/>
            <person name="Magnuson J."/>
            <person name="Mondo S."/>
            <person name="Nolan M."/>
            <person name="Ohm R."/>
            <person name="Pangilinan J."/>
            <person name="Park H.-J."/>
            <person name="Ramirez L."/>
            <person name="Alfaro M."/>
            <person name="Sun H."/>
            <person name="Tritt A."/>
            <person name="Yoshinaga Y."/>
            <person name="Zwiers L.-H."/>
            <person name="Turgeon B.G."/>
            <person name="Goodwin S.B."/>
            <person name="Spatafora J.W."/>
            <person name="Crous P.W."/>
            <person name="Grigoriev I.V."/>
        </authorList>
    </citation>
    <scope>NUCLEOTIDE SEQUENCE</scope>
    <source>
        <strain evidence="5">P77</strain>
    </source>
</reference>
<gene>
    <name evidence="5" type="ORF">BDW02DRAFT_249245</name>
</gene>
<dbReference type="GO" id="GO:0006351">
    <property type="term" value="P:DNA-templated transcription"/>
    <property type="evidence" value="ECO:0007669"/>
    <property type="project" value="InterPro"/>
</dbReference>
<keyword evidence="2" id="KW-0539">Nucleus</keyword>
<dbReference type="SMART" id="SM00906">
    <property type="entry name" value="Fungal_trans"/>
    <property type="match status" value="1"/>
</dbReference>
<sequence length="554" mass="63279">MIHQLWEIFVENVDPLSKVVHVPTLKPAFHKAVTGPRKDIPRNLEALMFAIYGTAIMSMGHDECQQRFSEPHHHLLLRYTRATEAALSRARFMGTTNLPVLQALCLHLLAIRDICEPRALYTLTGVAVRIAQVMGLERDGTYLGLSPFETEIRRRVWWQLKIHDFRTAELCGLAKFRDLDLGAERTKWPTNIDDDQLYPSMTSLMPAENKATDVLFVAFRCEMTEFALGQVTRFRKQGLNVNQWDLDDSRHHDKGEVENAVKELQDVLELKYLRYCDPSQPLHLLTMLVGRYGMNVVTFLTHHPRSLASMGKVSVSERQLVWDVSVKLLEQHNMVQTNDMLKSFSWHAPYFRQWHAFIHVLDTLRADPLKTDATKAWRLITSTYDNTPAMLWDMKKPIHAAIGNLCLKAYAAHEVASSTSNMSLPSTPDFIMQLRQWHEDVKAKRQARSAKSSRPLEPAVQDVDQNVTPRDPSAITSADEGIMSQPQDAFQPKDSNGGDTSYLFDGFDYGQVGDTGMEFDLMMPNDYGMADSSLEPINWEQWETWLAESNVMRS</sequence>
<dbReference type="InterPro" id="IPR007219">
    <property type="entry name" value="XnlR_reg_dom"/>
</dbReference>
<evidence type="ECO:0000259" key="4">
    <source>
        <dbReference type="SMART" id="SM00906"/>
    </source>
</evidence>
<feature type="domain" description="Xylanolytic transcriptional activator regulatory" evidence="4">
    <location>
        <begin position="120"/>
        <end position="195"/>
    </location>
</feature>
<dbReference type="EMBL" id="ML975276">
    <property type="protein sequence ID" value="KAF1836223.1"/>
    <property type="molecule type" value="Genomic_DNA"/>
</dbReference>
<dbReference type="Proteomes" id="UP000800040">
    <property type="component" value="Unassembled WGS sequence"/>
</dbReference>
<keyword evidence="6" id="KW-1185">Reference proteome</keyword>
<evidence type="ECO:0000256" key="2">
    <source>
        <dbReference type="ARBA" id="ARBA00023242"/>
    </source>
</evidence>
<dbReference type="GO" id="GO:0003677">
    <property type="term" value="F:DNA binding"/>
    <property type="evidence" value="ECO:0007669"/>
    <property type="project" value="InterPro"/>
</dbReference>
<proteinExistence type="predicted"/>
<accession>A0A6A5KRC8</accession>
<dbReference type="InterPro" id="IPR050613">
    <property type="entry name" value="Sec_Metabolite_Reg"/>
</dbReference>
<dbReference type="Pfam" id="PF04082">
    <property type="entry name" value="Fungal_trans"/>
    <property type="match status" value="1"/>
</dbReference>
<name>A0A6A5KRC8_9PLEO</name>
<protein>
    <recommendedName>
        <fullName evidence="4">Xylanolytic transcriptional activator regulatory domain-containing protein</fullName>
    </recommendedName>
</protein>
<evidence type="ECO:0000313" key="5">
    <source>
        <dbReference type="EMBL" id="KAF1836223.1"/>
    </source>
</evidence>
<evidence type="ECO:0000256" key="3">
    <source>
        <dbReference type="SAM" id="MobiDB-lite"/>
    </source>
</evidence>
<feature type="compositionally biased region" description="Polar residues" evidence="3">
    <location>
        <begin position="484"/>
        <end position="497"/>
    </location>
</feature>
<dbReference type="PANTHER" id="PTHR31001">
    <property type="entry name" value="UNCHARACTERIZED TRANSCRIPTIONAL REGULATORY PROTEIN"/>
    <property type="match status" value="1"/>
</dbReference>
<dbReference type="AlphaFoldDB" id="A0A6A5KRC8"/>
<organism evidence="5 6">
    <name type="scientific">Decorospora gaudefroyi</name>
    <dbReference type="NCBI Taxonomy" id="184978"/>
    <lineage>
        <taxon>Eukaryota</taxon>
        <taxon>Fungi</taxon>
        <taxon>Dikarya</taxon>
        <taxon>Ascomycota</taxon>
        <taxon>Pezizomycotina</taxon>
        <taxon>Dothideomycetes</taxon>
        <taxon>Pleosporomycetidae</taxon>
        <taxon>Pleosporales</taxon>
        <taxon>Pleosporineae</taxon>
        <taxon>Pleosporaceae</taxon>
        <taxon>Decorospora</taxon>
    </lineage>
</organism>
<dbReference type="CDD" id="cd12148">
    <property type="entry name" value="fungal_TF_MHR"/>
    <property type="match status" value="1"/>
</dbReference>